<sequence length="186" mass="20214">MKTPAKMRSLLVMFLSYFGIGAALTIANESLNQDEPVGDTRLSNSHVEKVNASPLSNNSPEGFLLLLNLFHPLRDAVREIEPLYMTPFGISSACQYATEFQLIGDQLHAGKHIVSTEPGIQSQPLLGGPLMELSAVDSSRMAMNCNGSVRILHLPRPSFVFPVQTLFLPSSIPPGYPTNAFGFALN</sequence>
<feature type="signal peptide" evidence="1">
    <location>
        <begin position="1"/>
        <end position="23"/>
    </location>
</feature>
<evidence type="ECO:0000256" key="1">
    <source>
        <dbReference type="SAM" id="SignalP"/>
    </source>
</evidence>
<keyword evidence="1" id="KW-0732">Signal</keyword>
<dbReference type="EMBL" id="JADCTT010000002">
    <property type="protein sequence ID" value="KAF9757471.1"/>
    <property type="molecule type" value="Genomic_DNA"/>
</dbReference>
<reference evidence="2" key="1">
    <citation type="submission" date="2020-10" db="EMBL/GenBank/DDBJ databases">
        <title>High-Quality Genome Resource of Clonostachys rosea strain S41 by Oxford Nanopore Long-Read Sequencing.</title>
        <authorList>
            <person name="Wang H."/>
        </authorList>
    </citation>
    <scope>NUCLEOTIDE SEQUENCE</scope>
    <source>
        <strain evidence="2">S41</strain>
    </source>
</reference>
<organism evidence="2 3">
    <name type="scientific">Bionectria ochroleuca</name>
    <name type="common">Gliocladium roseum</name>
    <dbReference type="NCBI Taxonomy" id="29856"/>
    <lineage>
        <taxon>Eukaryota</taxon>
        <taxon>Fungi</taxon>
        <taxon>Dikarya</taxon>
        <taxon>Ascomycota</taxon>
        <taxon>Pezizomycotina</taxon>
        <taxon>Sordariomycetes</taxon>
        <taxon>Hypocreomycetidae</taxon>
        <taxon>Hypocreales</taxon>
        <taxon>Bionectriaceae</taxon>
        <taxon>Clonostachys</taxon>
    </lineage>
</organism>
<gene>
    <name evidence="2" type="ORF">IM811_008415</name>
</gene>
<accession>A0A8H7NK45</accession>
<dbReference type="AlphaFoldDB" id="A0A8H7NK45"/>
<comment type="caution">
    <text evidence="2">The sequence shown here is derived from an EMBL/GenBank/DDBJ whole genome shotgun (WGS) entry which is preliminary data.</text>
</comment>
<evidence type="ECO:0000313" key="3">
    <source>
        <dbReference type="Proteomes" id="UP000616885"/>
    </source>
</evidence>
<feature type="chain" id="PRO_5034485817" evidence="1">
    <location>
        <begin position="24"/>
        <end position="186"/>
    </location>
</feature>
<protein>
    <submittedName>
        <fullName evidence="2">Uncharacterized protein</fullName>
    </submittedName>
</protein>
<proteinExistence type="predicted"/>
<name>A0A8H7NK45_BIOOC</name>
<dbReference type="Proteomes" id="UP000616885">
    <property type="component" value="Unassembled WGS sequence"/>
</dbReference>
<evidence type="ECO:0000313" key="2">
    <source>
        <dbReference type="EMBL" id="KAF9757471.1"/>
    </source>
</evidence>